<dbReference type="Proteomes" id="UP000182146">
    <property type="component" value="Unassembled WGS sequence"/>
</dbReference>
<dbReference type="STRING" id="392333.SAMN05660860_00135"/>
<dbReference type="OrthoDB" id="8566355at2"/>
<dbReference type="InterPro" id="IPR058690">
    <property type="entry name" value="BrxE"/>
</dbReference>
<evidence type="ECO:0000313" key="2">
    <source>
        <dbReference type="Proteomes" id="UP000182146"/>
    </source>
</evidence>
<evidence type="ECO:0000313" key="1">
    <source>
        <dbReference type="EMBL" id="SDL24480.1"/>
    </source>
</evidence>
<name>A0A1G9IGW8_9BACT</name>
<dbReference type="Pfam" id="PF26412">
    <property type="entry name" value="BrxE"/>
    <property type="match status" value="1"/>
</dbReference>
<organism evidence="1 2">
    <name type="scientific">Geoalkalibacter ferrihydriticus</name>
    <dbReference type="NCBI Taxonomy" id="392333"/>
    <lineage>
        <taxon>Bacteria</taxon>
        <taxon>Pseudomonadati</taxon>
        <taxon>Thermodesulfobacteriota</taxon>
        <taxon>Desulfuromonadia</taxon>
        <taxon>Desulfuromonadales</taxon>
        <taxon>Geoalkalibacteraceae</taxon>
        <taxon>Geoalkalibacter</taxon>
    </lineage>
</organism>
<gene>
    <name evidence="1" type="ORF">SAMN05660860_00135</name>
</gene>
<accession>A0A1G9IGW8</accession>
<dbReference type="EMBL" id="FNGU01000001">
    <property type="protein sequence ID" value="SDL24480.1"/>
    <property type="molecule type" value="Genomic_DNA"/>
</dbReference>
<dbReference type="AlphaFoldDB" id="A0A1G9IGW8"/>
<proteinExistence type="predicted"/>
<sequence>MVADLKNTSQVLNQFILMRLAVGYLGQGKQAGWWDCNFLDATGIRFLETTFPRTARAAALRATTEAACSVHDKALGRVGSYHLFRLPPAMEDLLEQTLEREDMNALFNEIQSHEAALETLHHLADALIHAPTGPVQVGVESRILTPTAVRELAAHYHSAFREGVRSYPYFAPDKDAR</sequence>
<dbReference type="RefSeq" id="WP_052446331.1">
    <property type="nucleotide sequence ID" value="NZ_FNGU01000001.1"/>
</dbReference>
<reference evidence="1 2" key="1">
    <citation type="submission" date="2016-10" db="EMBL/GenBank/DDBJ databases">
        <authorList>
            <person name="de Groot N.N."/>
        </authorList>
    </citation>
    <scope>NUCLEOTIDE SEQUENCE [LARGE SCALE GENOMIC DNA]</scope>
    <source>
        <strain evidence="1 2">DSM 17813</strain>
    </source>
</reference>
<dbReference type="NCBIfam" id="NF033447">
    <property type="entry name" value="BrxE_fam"/>
    <property type="match status" value="1"/>
</dbReference>
<protein>
    <recommendedName>
        <fullName evidence="3">BrxE family protein</fullName>
    </recommendedName>
</protein>
<evidence type="ECO:0008006" key="3">
    <source>
        <dbReference type="Google" id="ProtNLM"/>
    </source>
</evidence>